<evidence type="ECO:0000256" key="3">
    <source>
        <dbReference type="ARBA" id="ARBA00020557"/>
    </source>
</evidence>
<keyword evidence="5" id="KW-0050">Antiport</keyword>
<evidence type="ECO:0000256" key="19">
    <source>
        <dbReference type="SAM" id="Coils"/>
    </source>
</evidence>
<sequence length="797" mass="90795">MKSVIIKQTGAFAKRLVLAPYFFSMCVYECACVFVMHATSFPCYRSDADITSRPYQSIWSKRASALQSVPYKSKYLISLSDFTQAAPVLSASPGLLKCSHHQVLFSQYLFAPCSVILCQKYPNNVYCQNQQYRSFRSATAWWKDESKVEKTVKALKGSASEDEVVPTKTESAVAPKKTLWQRFVAFCIHYYHGFRLLAIDMKISSKLLWQLLRGKSLTRREHNQLVRTTADMFRLVPLLVVIIVPFAEFLLPFALILFPNILPSTFQDPNDEKKKRKKTLKAKLEMAKFLQKTVQESAVEADKHEGQTVESFAQFMDKIRKEGTKPRTKDIMKFAKLFEDEITLDNLTRSQLRACCIILNVTPIGSDALLRFLLQMKLRRLRADDKVIQREGVESLSISELQAANRARGMNALGVSEERLRAQLKQWLRLHLEEKIPTSLLLLSRALYIPDNLSTEEKLGATITQLPETAAVEAKLKAAEMSGETVDNKTRLEIIKHEEAIIAAEKEELAKEIKLLEEQTVKDVTDFRAADNAREAQLKMVDKAKPLETPPSEILVDRAKVLQPSDGESIKQEESAKITAKDLDDMETVLEEIAKERGLNIEKDALKGLKHEVSEYKEDLEDLKVVANGDKKKHFQESPAARHLAKKVDSMIARLDTVMADLEEDKTSVQQQMSKEKQILDKEHIGAVQRSQEKIDKYKSNIISVNELIVALKRLKKVPSESKLQQIFQALDHDKDGNIHINDALQVLEHLSQEHLKLSPAQMEEVLTVLKHEAQLEDEERQKEKEQKEGILSERKQ</sequence>
<feature type="transmembrane region" description="Helical" evidence="21">
    <location>
        <begin position="235"/>
        <end position="258"/>
    </location>
</feature>
<dbReference type="InterPro" id="IPR044202">
    <property type="entry name" value="LETM1/MDM38-like"/>
</dbReference>
<evidence type="ECO:0000256" key="8">
    <source>
        <dbReference type="ARBA" id="ARBA00022723"/>
    </source>
</evidence>
<keyword evidence="6" id="KW-0109">Calcium transport</keyword>
<feature type="domain" description="EF-hand" evidence="22">
    <location>
        <begin position="719"/>
        <end position="754"/>
    </location>
</feature>
<evidence type="ECO:0000256" key="20">
    <source>
        <dbReference type="SAM" id="MobiDB-lite"/>
    </source>
</evidence>
<dbReference type="InterPro" id="IPR011992">
    <property type="entry name" value="EF-hand-dom_pair"/>
</dbReference>
<evidence type="ECO:0000259" key="22">
    <source>
        <dbReference type="PROSITE" id="PS50222"/>
    </source>
</evidence>
<dbReference type="SUPFAM" id="SSF47473">
    <property type="entry name" value="EF-hand"/>
    <property type="match status" value="1"/>
</dbReference>
<evidence type="ECO:0000256" key="16">
    <source>
        <dbReference type="ARBA" id="ARBA00023136"/>
    </source>
</evidence>
<evidence type="ECO:0000256" key="18">
    <source>
        <dbReference type="PROSITE-ProRule" id="PRU01094"/>
    </source>
</evidence>
<keyword evidence="4" id="KW-0813">Transport</keyword>
<gene>
    <name evidence="24" type="ORF">CUNI_LOCUS15004</name>
</gene>
<evidence type="ECO:0000256" key="5">
    <source>
        <dbReference type="ARBA" id="ARBA00022449"/>
    </source>
</evidence>
<keyword evidence="13 19" id="KW-0175">Coiled coil</keyword>
<evidence type="ECO:0000313" key="24">
    <source>
        <dbReference type="EMBL" id="CAG5129446.1"/>
    </source>
</evidence>
<keyword evidence="10" id="KW-0106">Calcium</keyword>
<keyword evidence="15 18" id="KW-0496">Mitochondrion</keyword>
<feature type="coiled-coil region" evidence="19">
    <location>
        <begin position="599"/>
        <end position="626"/>
    </location>
</feature>
<keyword evidence="7 21" id="KW-0812">Transmembrane</keyword>
<dbReference type="GO" id="GO:0043022">
    <property type="term" value="F:ribosome binding"/>
    <property type="evidence" value="ECO:0007669"/>
    <property type="project" value="InterPro"/>
</dbReference>
<feature type="region of interest" description="Disordered" evidence="20">
    <location>
        <begin position="774"/>
        <end position="797"/>
    </location>
</feature>
<dbReference type="Proteomes" id="UP000678393">
    <property type="component" value="Unassembled WGS sequence"/>
</dbReference>
<evidence type="ECO:0000256" key="4">
    <source>
        <dbReference type="ARBA" id="ARBA00022448"/>
    </source>
</evidence>
<evidence type="ECO:0000256" key="10">
    <source>
        <dbReference type="ARBA" id="ARBA00022837"/>
    </source>
</evidence>
<dbReference type="GO" id="GO:0030003">
    <property type="term" value="P:intracellular monoatomic cation homeostasis"/>
    <property type="evidence" value="ECO:0007669"/>
    <property type="project" value="TreeGrafter"/>
</dbReference>
<dbReference type="GO" id="GO:0015297">
    <property type="term" value="F:antiporter activity"/>
    <property type="evidence" value="ECO:0007669"/>
    <property type="project" value="UniProtKB-KW"/>
</dbReference>
<dbReference type="GO" id="GO:0005743">
    <property type="term" value="C:mitochondrial inner membrane"/>
    <property type="evidence" value="ECO:0007669"/>
    <property type="project" value="UniProtKB-SubCell"/>
</dbReference>
<dbReference type="OrthoDB" id="624114at2759"/>
<evidence type="ECO:0000256" key="21">
    <source>
        <dbReference type="SAM" id="Phobius"/>
    </source>
</evidence>
<evidence type="ECO:0000256" key="12">
    <source>
        <dbReference type="ARBA" id="ARBA00022989"/>
    </source>
</evidence>
<dbReference type="PANTHER" id="PTHR14009:SF1">
    <property type="entry name" value="MITOCHONDRIAL PROTON_CALCIUM EXCHANGER PROTEIN"/>
    <property type="match status" value="1"/>
</dbReference>
<evidence type="ECO:0000256" key="15">
    <source>
        <dbReference type="ARBA" id="ARBA00023128"/>
    </source>
</evidence>
<protein>
    <recommendedName>
        <fullName evidence="3">Mitochondrial proton/calcium exchanger protein</fullName>
    </recommendedName>
    <alternativeName>
        <fullName evidence="17">Leucine zipper-EF-hand-containing transmembrane protein 1</fullName>
    </alternativeName>
</protein>
<dbReference type="EMBL" id="CAJHNH020003502">
    <property type="protein sequence ID" value="CAG5129446.1"/>
    <property type="molecule type" value="Genomic_DNA"/>
</dbReference>
<evidence type="ECO:0000256" key="14">
    <source>
        <dbReference type="ARBA" id="ARBA00023065"/>
    </source>
</evidence>
<comment type="caution">
    <text evidence="24">The sequence shown here is derived from an EMBL/GenBank/DDBJ whole genome shotgun (WGS) entry which is preliminary data.</text>
</comment>
<keyword evidence="11" id="KW-0809">Transit peptide</keyword>
<dbReference type="Pfam" id="PF07766">
    <property type="entry name" value="LETM1_RBD"/>
    <property type="match status" value="1"/>
</dbReference>
<keyword evidence="8" id="KW-0479">Metal-binding</keyword>
<dbReference type="AlphaFoldDB" id="A0A8S3ZPY4"/>
<evidence type="ECO:0000256" key="11">
    <source>
        <dbReference type="ARBA" id="ARBA00022946"/>
    </source>
</evidence>
<evidence type="ECO:0000256" key="13">
    <source>
        <dbReference type="ARBA" id="ARBA00023054"/>
    </source>
</evidence>
<dbReference type="GO" id="GO:0005509">
    <property type="term" value="F:calcium ion binding"/>
    <property type="evidence" value="ECO:0007669"/>
    <property type="project" value="InterPro"/>
</dbReference>
<reference evidence="24" key="1">
    <citation type="submission" date="2021-04" db="EMBL/GenBank/DDBJ databases">
        <authorList>
            <consortium name="Molecular Ecology Group"/>
        </authorList>
    </citation>
    <scope>NUCLEOTIDE SEQUENCE</scope>
</reference>
<feature type="domain" description="Letm1 RBD" evidence="23">
    <location>
        <begin position="278"/>
        <end position="518"/>
    </location>
</feature>
<keyword evidence="25" id="KW-1185">Reference proteome</keyword>
<keyword evidence="14" id="KW-0406">Ion transport</keyword>
<evidence type="ECO:0000256" key="9">
    <source>
        <dbReference type="ARBA" id="ARBA00022792"/>
    </source>
</evidence>
<evidence type="ECO:0000313" key="25">
    <source>
        <dbReference type="Proteomes" id="UP000678393"/>
    </source>
</evidence>
<comment type="subcellular location">
    <subcellularLocation>
        <location evidence="1">Mitochondrion inner membrane</location>
        <topology evidence="1">Single-pass membrane protein</topology>
    </subcellularLocation>
</comment>
<proteinExistence type="inferred from homology"/>
<keyword evidence="16 21" id="KW-0472">Membrane</keyword>
<accession>A0A8S3ZPY4</accession>
<organism evidence="24 25">
    <name type="scientific">Candidula unifasciata</name>
    <dbReference type="NCBI Taxonomy" id="100452"/>
    <lineage>
        <taxon>Eukaryota</taxon>
        <taxon>Metazoa</taxon>
        <taxon>Spiralia</taxon>
        <taxon>Lophotrochozoa</taxon>
        <taxon>Mollusca</taxon>
        <taxon>Gastropoda</taxon>
        <taxon>Heterobranchia</taxon>
        <taxon>Euthyneura</taxon>
        <taxon>Panpulmonata</taxon>
        <taxon>Eupulmonata</taxon>
        <taxon>Stylommatophora</taxon>
        <taxon>Helicina</taxon>
        <taxon>Helicoidea</taxon>
        <taxon>Geomitridae</taxon>
        <taxon>Candidula</taxon>
    </lineage>
</organism>
<feature type="coiled-coil region" evidence="19">
    <location>
        <begin position="652"/>
        <end position="679"/>
    </location>
</feature>
<dbReference type="InterPro" id="IPR033122">
    <property type="entry name" value="LETM1-like_RBD"/>
</dbReference>
<evidence type="ECO:0000256" key="2">
    <source>
        <dbReference type="ARBA" id="ARBA00009584"/>
    </source>
</evidence>
<dbReference type="Pfam" id="PF26561">
    <property type="entry name" value="LETM1_C"/>
    <property type="match status" value="1"/>
</dbReference>
<name>A0A8S3ZPY4_9EUPU</name>
<dbReference type="PROSITE" id="PS50222">
    <property type="entry name" value="EF_HAND_2"/>
    <property type="match status" value="1"/>
</dbReference>
<evidence type="ECO:0000256" key="1">
    <source>
        <dbReference type="ARBA" id="ARBA00004434"/>
    </source>
</evidence>
<evidence type="ECO:0000259" key="23">
    <source>
        <dbReference type="PROSITE" id="PS51758"/>
    </source>
</evidence>
<keyword evidence="9" id="KW-0999">Mitochondrion inner membrane</keyword>
<evidence type="ECO:0000256" key="6">
    <source>
        <dbReference type="ARBA" id="ARBA00022568"/>
    </source>
</evidence>
<evidence type="ECO:0000256" key="17">
    <source>
        <dbReference type="ARBA" id="ARBA00031360"/>
    </source>
</evidence>
<dbReference type="PANTHER" id="PTHR14009">
    <property type="entry name" value="LEUCINE ZIPPER-EF-HAND CONTAINING TRANSMEMBRANE PROTEIN"/>
    <property type="match status" value="1"/>
</dbReference>
<evidence type="ECO:0000256" key="7">
    <source>
        <dbReference type="ARBA" id="ARBA00022692"/>
    </source>
</evidence>
<dbReference type="InterPro" id="IPR002048">
    <property type="entry name" value="EF_hand_dom"/>
</dbReference>
<comment type="similarity">
    <text evidence="2">Belongs to the LETM1 family.</text>
</comment>
<dbReference type="InterPro" id="IPR059005">
    <property type="entry name" value="LETM1_C"/>
</dbReference>
<keyword evidence="12 21" id="KW-1133">Transmembrane helix</keyword>
<dbReference type="PROSITE" id="PS51758">
    <property type="entry name" value="LETM1_RBD"/>
    <property type="match status" value="1"/>
</dbReference>
<dbReference type="Gene3D" id="1.10.238.10">
    <property type="entry name" value="EF-hand"/>
    <property type="match status" value="1"/>
</dbReference>